<keyword evidence="6 9" id="KW-1133">Transmembrane helix</keyword>
<name>A0A154V5F4_9MICO</name>
<evidence type="ECO:0000313" key="11">
    <source>
        <dbReference type="Proteomes" id="UP000076218"/>
    </source>
</evidence>
<comment type="subcellular location">
    <subcellularLocation>
        <location evidence="1">Cell membrane</location>
        <topology evidence="1">Multi-pass membrane protein</topology>
    </subcellularLocation>
</comment>
<dbReference type="AlphaFoldDB" id="A0A154V5F4"/>
<dbReference type="GO" id="GO:0055085">
    <property type="term" value="P:transmembrane transport"/>
    <property type="evidence" value="ECO:0007669"/>
    <property type="project" value="TreeGrafter"/>
</dbReference>
<accession>A0A154V5F4</accession>
<dbReference type="EMBL" id="LQXA01000003">
    <property type="protein sequence ID" value="KZC96547.1"/>
    <property type="molecule type" value="Genomic_DNA"/>
</dbReference>
<feature type="compositionally biased region" description="Polar residues" evidence="8">
    <location>
        <begin position="373"/>
        <end position="390"/>
    </location>
</feature>
<dbReference type="RefSeq" id="WP_063070168.1">
    <property type="nucleotide sequence ID" value="NZ_LQXA01000003.1"/>
</dbReference>
<evidence type="ECO:0000256" key="8">
    <source>
        <dbReference type="SAM" id="MobiDB-lite"/>
    </source>
</evidence>
<evidence type="ECO:0000256" key="5">
    <source>
        <dbReference type="ARBA" id="ARBA00022692"/>
    </source>
</evidence>
<evidence type="ECO:0000256" key="1">
    <source>
        <dbReference type="ARBA" id="ARBA00004651"/>
    </source>
</evidence>
<feature type="transmembrane region" description="Helical" evidence="9">
    <location>
        <begin position="216"/>
        <end position="237"/>
    </location>
</feature>
<keyword evidence="5 9" id="KW-0812">Transmembrane</keyword>
<feature type="transmembrane region" description="Helical" evidence="9">
    <location>
        <begin position="243"/>
        <end position="266"/>
    </location>
</feature>
<feature type="transmembrane region" description="Helical" evidence="9">
    <location>
        <begin position="42"/>
        <end position="60"/>
    </location>
</feature>
<evidence type="ECO:0000256" key="9">
    <source>
        <dbReference type="SAM" id="Phobius"/>
    </source>
</evidence>
<evidence type="ECO:0000256" key="2">
    <source>
        <dbReference type="ARBA" id="ARBA00009773"/>
    </source>
</evidence>
<dbReference type="PANTHER" id="PTHR21716:SF53">
    <property type="entry name" value="PERMEASE PERM-RELATED"/>
    <property type="match status" value="1"/>
</dbReference>
<comment type="caution">
    <text evidence="10">The sequence shown here is derived from an EMBL/GenBank/DDBJ whole genome shotgun (WGS) entry which is preliminary data.</text>
</comment>
<dbReference type="OrthoDB" id="9784366at2"/>
<feature type="region of interest" description="Disordered" evidence="8">
    <location>
        <begin position="347"/>
        <end position="390"/>
    </location>
</feature>
<keyword evidence="4" id="KW-1003">Cell membrane</keyword>
<reference evidence="10 11" key="1">
    <citation type="submission" date="2016-01" db="EMBL/GenBank/DDBJ databases">
        <title>Draft genome sequence of Clavibacter michiganensis subsp. tessellarius DOAB 609.</title>
        <authorList>
            <person name="Tambong J.T."/>
        </authorList>
    </citation>
    <scope>NUCLEOTIDE SEQUENCE [LARGE SCALE GENOMIC DNA]</scope>
    <source>
        <strain evidence="10 11">DOAB 609</strain>
    </source>
</reference>
<comment type="similarity">
    <text evidence="2">Belongs to the autoinducer-2 exporter (AI-2E) (TC 2.A.86) family.</text>
</comment>
<feature type="transmembrane region" description="Helical" evidence="9">
    <location>
        <begin position="273"/>
        <end position="289"/>
    </location>
</feature>
<dbReference type="PANTHER" id="PTHR21716">
    <property type="entry name" value="TRANSMEMBRANE PROTEIN"/>
    <property type="match status" value="1"/>
</dbReference>
<organism evidence="10 11">
    <name type="scientific">Clavibacter tessellarius</name>
    <dbReference type="NCBI Taxonomy" id="31965"/>
    <lineage>
        <taxon>Bacteria</taxon>
        <taxon>Bacillati</taxon>
        <taxon>Actinomycetota</taxon>
        <taxon>Actinomycetes</taxon>
        <taxon>Micrococcales</taxon>
        <taxon>Microbacteriaceae</taxon>
        <taxon>Clavibacter</taxon>
    </lineage>
</organism>
<evidence type="ECO:0000313" key="10">
    <source>
        <dbReference type="EMBL" id="KZC96547.1"/>
    </source>
</evidence>
<dbReference type="GO" id="GO:0005886">
    <property type="term" value="C:plasma membrane"/>
    <property type="evidence" value="ECO:0007669"/>
    <property type="project" value="UniProtKB-SubCell"/>
</dbReference>
<evidence type="ECO:0008006" key="12">
    <source>
        <dbReference type="Google" id="ProtNLM"/>
    </source>
</evidence>
<feature type="transmembrane region" description="Helical" evidence="9">
    <location>
        <begin position="15"/>
        <end position="36"/>
    </location>
</feature>
<feature type="transmembrane region" description="Helical" evidence="9">
    <location>
        <begin position="150"/>
        <end position="175"/>
    </location>
</feature>
<evidence type="ECO:0000256" key="3">
    <source>
        <dbReference type="ARBA" id="ARBA00022448"/>
    </source>
</evidence>
<evidence type="ECO:0000256" key="6">
    <source>
        <dbReference type="ARBA" id="ARBA00022989"/>
    </source>
</evidence>
<feature type="transmembrane region" description="Helical" evidence="9">
    <location>
        <begin position="309"/>
        <end position="337"/>
    </location>
</feature>
<proteinExistence type="inferred from homology"/>
<protein>
    <recommendedName>
        <fullName evidence="12">AI-2E family transporter</fullName>
    </recommendedName>
</protein>
<dbReference type="InterPro" id="IPR002549">
    <property type="entry name" value="AI-2E-like"/>
</dbReference>
<feature type="transmembrane region" description="Helical" evidence="9">
    <location>
        <begin position="72"/>
        <end position="96"/>
    </location>
</feature>
<keyword evidence="3" id="KW-0813">Transport</keyword>
<keyword evidence="7 9" id="KW-0472">Membrane</keyword>
<evidence type="ECO:0000256" key="7">
    <source>
        <dbReference type="ARBA" id="ARBA00023136"/>
    </source>
</evidence>
<gene>
    <name evidence="10" type="ORF">AWH51_02280</name>
</gene>
<sequence>MTTPQSVWQDKLGRLSIRCVQILAVLVVAIAIVYAAISLKLVVIPVIIALILACAVRPMVLWMERRGVPDALAAAIALLTGLVLFGGAITLVVFGVQSQWPTLVKATSEGVDQLQAFIQEGGLPIDSAQIDSLRTSAVDFLTSSQFGSGAIAGVSAAAEVVTGAVLGLVVFFFFVKDGPQIWAFLIRPFRGRGRKRAVRVGHEGSKVLGGYIRGTATVALVDTVFIGAGLFILGVPLALPLSLVVFIGAFVPIVGATVAGILAALVALVTNDLNTAIVVVIIVVAVNQLEGNLLQPVVLGNALKLHGLVVLLALTAGTILGGIIGAILSVPLTAVAWTAWKIVMEPDEEEPADASPRQAEAPPGKRGVRGLTSLLTGRSSAPATTTHADR</sequence>
<evidence type="ECO:0000256" key="4">
    <source>
        <dbReference type="ARBA" id="ARBA00022475"/>
    </source>
</evidence>
<dbReference type="Pfam" id="PF01594">
    <property type="entry name" value="AI-2E_transport"/>
    <property type="match status" value="1"/>
</dbReference>
<dbReference type="STRING" id="31965.AWH51_02280"/>
<dbReference type="Proteomes" id="UP000076218">
    <property type="component" value="Unassembled WGS sequence"/>
</dbReference>